<feature type="non-terminal residue" evidence="2">
    <location>
        <position position="25"/>
    </location>
</feature>
<evidence type="ECO:0000313" key="2">
    <source>
        <dbReference type="EMBL" id="GFD57260.1"/>
    </source>
</evidence>
<protein>
    <submittedName>
        <fullName evidence="2">Uncharacterized protein</fullName>
    </submittedName>
</protein>
<gene>
    <name evidence="2" type="ORF">Tci_929229</name>
</gene>
<dbReference type="EMBL" id="BKCJ011839127">
    <property type="protein sequence ID" value="GFD57260.1"/>
    <property type="molecule type" value="Genomic_DNA"/>
</dbReference>
<sequence>MSASGIPSLQEVDGTNKGDEVGSGI</sequence>
<proteinExistence type="predicted"/>
<name>A0A699XFR6_TANCI</name>
<feature type="region of interest" description="Disordered" evidence="1">
    <location>
        <begin position="1"/>
        <end position="25"/>
    </location>
</feature>
<feature type="compositionally biased region" description="Basic and acidic residues" evidence="1">
    <location>
        <begin position="14"/>
        <end position="25"/>
    </location>
</feature>
<comment type="caution">
    <text evidence="2">The sequence shown here is derived from an EMBL/GenBank/DDBJ whole genome shotgun (WGS) entry which is preliminary data.</text>
</comment>
<reference evidence="2" key="1">
    <citation type="journal article" date="2019" name="Sci. Rep.">
        <title>Draft genome of Tanacetum cinerariifolium, the natural source of mosquito coil.</title>
        <authorList>
            <person name="Yamashiro T."/>
            <person name="Shiraishi A."/>
            <person name="Satake H."/>
            <person name="Nakayama K."/>
        </authorList>
    </citation>
    <scope>NUCLEOTIDE SEQUENCE</scope>
</reference>
<dbReference type="AlphaFoldDB" id="A0A699XFR6"/>
<evidence type="ECO:0000256" key="1">
    <source>
        <dbReference type="SAM" id="MobiDB-lite"/>
    </source>
</evidence>
<accession>A0A699XFR6</accession>
<organism evidence="2">
    <name type="scientific">Tanacetum cinerariifolium</name>
    <name type="common">Dalmatian daisy</name>
    <name type="synonym">Chrysanthemum cinerariifolium</name>
    <dbReference type="NCBI Taxonomy" id="118510"/>
    <lineage>
        <taxon>Eukaryota</taxon>
        <taxon>Viridiplantae</taxon>
        <taxon>Streptophyta</taxon>
        <taxon>Embryophyta</taxon>
        <taxon>Tracheophyta</taxon>
        <taxon>Spermatophyta</taxon>
        <taxon>Magnoliopsida</taxon>
        <taxon>eudicotyledons</taxon>
        <taxon>Gunneridae</taxon>
        <taxon>Pentapetalae</taxon>
        <taxon>asterids</taxon>
        <taxon>campanulids</taxon>
        <taxon>Asterales</taxon>
        <taxon>Asteraceae</taxon>
        <taxon>Asteroideae</taxon>
        <taxon>Anthemideae</taxon>
        <taxon>Anthemidinae</taxon>
        <taxon>Tanacetum</taxon>
    </lineage>
</organism>